<dbReference type="PRINTS" id="PR00499">
    <property type="entry name" value="P67PHOX"/>
</dbReference>
<feature type="compositionally biased region" description="Polar residues" evidence="6">
    <location>
        <begin position="659"/>
        <end position="671"/>
    </location>
</feature>
<name>A0A7I8V8Q8_9ANNE</name>
<feature type="domain" description="SH3" evidence="7">
    <location>
        <begin position="1"/>
        <end position="58"/>
    </location>
</feature>
<evidence type="ECO:0000313" key="9">
    <source>
        <dbReference type="Proteomes" id="UP000549394"/>
    </source>
</evidence>
<dbReference type="OrthoDB" id="10255964at2759"/>
<evidence type="ECO:0000256" key="2">
    <source>
        <dbReference type="ARBA" id="ARBA00022443"/>
    </source>
</evidence>
<dbReference type="CDD" id="cd11873">
    <property type="entry name" value="SH3_CD2AP-like_1"/>
    <property type="match status" value="1"/>
</dbReference>
<sequence>MECIVEFDYDAEQNDEISLRANDIIKNVKKQPGDGWWEGEINGKRGLFPNNFVKERKEKAPPPPPVISDRPKFEKKSSGGGSQVAELASKIQGIKMGPPPVHQKGFRREGSSKRARQRVRVTYEYKAEKEDELSIKVGDIVDVLKQEEEGWWEGELNGQKGVFPSNFAEPIQEGMTSEEEKEDTEEKEIKGKKVMGVGLGDIFGNQGPIKLRPTAKHPEPPPVVKEERKLPAKAPLPTPSDFPAPTKETIFHLQSYITPIERRFKQMLRTPSTSDEHKNIIDGIAFSKGKIYTRTNPFTERTVLEKSFAEESEYLNEPMISDRFTYFRGLLNHNRLPISIIRLAMKYNLNAFDFTKEIGYDKLAKRAECIGYTSKFCSDFRERSKTKTAINRVSSAQQTDFSLSIDIANSPILQKRILKSVVANLDMNKLIAARSSAAAIADRLLDRASKDSTVISTLSDKKELIAENRKSEDILQMYVDDFSPVRKDYLAEPLVENAQREKGKALREKAVVEHGYKANNEDELTIEIGEVLTIVDKNTEDEGWWKGELNGRCGMFPNNFVKLIPPGEGSNNNTQEKPKKPPPPTTNKVTVVKTGMVPSGPSAAPRPVSVIEAVKPGPLKKQPPPPVSKSQSLDHTDQKPLELPSKLPTPPTFEPQQRAHVNSSGNTDSNLSNAQLDELRKEIQFLRKNTVFKQDFENVQQELQSTKVEMQTMKAEFNKKLLDLMNEIDDEKKKHLSTLVEIDRVKKLVSSK</sequence>
<dbReference type="PANTHER" id="PTHR14167:SF81">
    <property type="entry name" value="ENDOPHILIN-A"/>
    <property type="match status" value="1"/>
</dbReference>
<keyword evidence="3" id="KW-0175">Coiled coil</keyword>
<keyword evidence="4" id="KW-0472">Membrane</keyword>
<evidence type="ECO:0000256" key="6">
    <source>
        <dbReference type="SAM" id="MobiDB-lite"/>
    </source>
</evidence>
<dbReference type="Gene3D" id="2.30.30.40">
    <property type="entry name" value="SH3 Domains"/>
    <property type="match status" value="3"/>
</dbReference>
<dbReference type="PRINTS" id="PR00452">
    <property type="entry name" value="SH3DOMAIN"/>
</dbReference>
<feature type="region of interest" description="Disordered" evidence="6">
    <location>
        <begin position="54"/>
        <end position="113"/>
    </location>
</feature>
<dbReference type="Proteomes" id="UP000549394">
    <property type="component" value="Unassembled WGS sequence"/>
</dbReference>
<evidence type="ECO:0000256" key="3">
    <source>
        <dbReference type="ARBA" id="ARBA00023054"/>
    </source>
</evidence>
<evidence type="ECO:0000259" key="7">
    <source>
        <dbReference type="PROSITE" id="PS50002"/>
    </source>
</evidence>
<evidence type="ECO:0000256" key="4">
    <source>
        <dbReference type="ARBA" id="ARBA00023136"/>
    </source>
</evidence>
<dbReference type="EMBL" id="CAJFCJ010000002">
    <property type="protein sequence ID" value="CAD5112613.1"/>
    <property type="molecule type" value="Genomic_DNA"/>
</dbReference>
<feature type="compositionally biased region" description="Basic and acidic residues" evidence="6">
    <location>
        <begin position="216"/>
        <end position="230"/>
    </location>
</feature>
<reference evidence="8 9" key="1">
    <citation type="submission" date="2020-08" db="EMBL/GenBank/DDBJ databases">
        <authorList>
            <person name="Hejnol A."/>
        </authorList>
    </citation>
    <scope>NUCLEOTIDE SEQUENCE [LARGE SCALE GENOMIC DNA]</scope>
</reference>
<organism evidence="8 9">
    <name type="scientific">Dimorphilus gyrociliatus</name>
    <dbReference type="NCBI Taxonomy" id="2664684"/>
    <lineage>
        <taxon>Eukaryota</taxon>
        <taxon>Metazoa</taxon>
        <taxon>Spiralia</taxon>
        <taxon>Lophotrochozoa</taxon>
        <taxon>Annelida</taxon>
        <taxon>Polychaeta</taxon>
        <taxon>Polychaeta incertae sedis</taxon>
        <taxon>Dinophilidae</taxon>
        <taxon>Dimorphilus</taxon>
    </lineage>
</organism>
<dbReference type="InterPro" id="IPR001452">
    <property type="entry name" value="SH3_domain"/>
</dbReference>
<evidence type="ECO:0000313" key="8">
    <source>
        <dbReference type="EMBL" id="CAD5112613.1"/>
    </source>
</evidence>
<protein>
    <submittedName>
        <fullName evidence="8">DgyrCDS1826</fullName>
    </submittedName>
</protein>
<keyword evidence="2 5" id="KW-0728">SH3 domain</keyword>
<dbReference type="PANTHER" id="PTHR14167">
    <property type="entry name" value="SH3 DOMAIN-CONTAINING"/>
    <property type="match status" value="1"/>
</dbReference>
<dbReference type="PROSITE" id="PS50002">
    <property type="entry name" value="SH3"/>
    <property type="match status" value="3"/>
</dbReference>
<dbReference type="Pfam" id="PF14604">
    <property type="entry name" value="SH3_9"/>
    <property type="match status" value="1"/>
</dbReference>
<proteinExistence type="predicted"/>
<dbReference type="Pfam" id="PF00018">
    <property type="entry name" value="SH3_1"/>
    <property type="match status" value="1"/>
</dbReference>
<dbReference type="SUPFAM" id="SSF50044">
    <property type="entry name" value="SH3-domain"/>
    <property type="match status" value="3"/>
</dbReference>
<dbReference type="AlphaFoldDB" id="A0A7I8V8Q8"/>
<gene>
    <name evidence="8" type="ORF">DGYR_LOCUS1722</name>
</gene>
<dbReference type="FunFam" id="2.30.30.40:FF:000072">
    <property type="entry name" value="Unconventional Myosin IB"/>
    <property type="match status" value="1"/>
</dbReference>
<dbReference type="Pfam" id="PF07653">
    <property type="entry name" value="SH3_2"/>
    <property type="match status" value="1"/>
</dbReference>
<comment type="subcellular location">
    <subcellularLocation>
        <location evidence="1">Membrane</location>
        <topology evidence="1">Peripheral membrane protein</topology>
    </subcellularLocation>
</comment>
<feature type="region of interest" description="Disordered" evidence="6">
    <location>
        <begin position="206"/>
        <end position="245"/>
    </location>
</feature>
<dbReference type="SMART" id="SM00326">
    <property type="entry name" value="SH3"/>
    <property type="match status" value="3"/>
</dbReference>
<evidence type="ECO:0000256" key="1">
    <source>
        <dbReference type="ARBA" id="ARBA00004170"/>
    </source>
</evidence>
<comment type="caution">
    <text evidence="8">The sequence shown here is derived from an EMBL/GenBank/DDBJ whole genome shotgun (WGS) entry which is preliminary data.</text>
</comment>
<feature type="region of interest" description="Disordered" evidence="6">
    <location>
        <begin position="560"/>
        <end position="671"/>
    </location>
</feature>
<dbReference type="InterPro" id="IPR050384">
    <property type="entry name" value="Endophilin_SH3RF"/>
</dbReference>
<accession>A0A7I8V8Q8</accession>
<feature type="domain" description="SH3" evidence="7">
    <location>
        <begin position="505"/>
        <end position="566"/>
    </location>
</feature>
<keyword evidence="9" id="KW-1185">Reference proteome</keyword>
<feature type="domain" description="SH3" evidence="7">
    <location>
        <begin position="114"/>
        <end position="173"/>
    </location>
</feature>
<dbReference type="InterPro" id="IPR036028">
    <property type="entry name" value="SH3-like_dom_sf"/>
</dbReference>
<evidence type="ECO:0000256" key="5">
    <source>
        <dbReference type="PROSITE-ProRule" id="PRU00192"/>
    </source>
</evidence>